<protein>
    <submittedName>
        <fullName evidence="1">Uncharacterized protein</fullName>
    </submittedName>
</protein>
<reference evidence="1 2" key="1">
    <citation type="submission" date="2021-06" db="EMBL/GenBank/DDBJ databases">
        <authorList>
            <person name="Palmer J.M."/>
        </authorList>
    </citation>
    <scope>NUCLEOTIDE SEQUENCE [LARGE SCALE GENOMIC DNA]</scope>
    <source>
        <strain evidence="1 2">AS_MEX2019</strain>
        <tissue evidence="1">Muscle</tissue>
    </source>
</reference>
<evidence type="ECO:0000313" key="2">
    <source>
        <dbReference type="Proteomes" id="UP001469553"/>
    </source>
</evidence>
<accession>A0ABV0ZG33</accession>
<keyword evidence="2" id="KW-1185">Reference proteome</keyword>
<dbReference type="EMBL" id="JAHRIP010060946">
    <property type="protein sequence ID" value="MEQ2305036.1"/>
    <property type="molecule type" value="Genomic_DNA"/>
</dbReference>
<evidence type="ECO:0000313" key="1">
    <source>
        <dbReference type="EMBL" id="MEQ2305036.1"/>
    </source>
</evidence>
<comment type="caution">
    <text evidence="1">The sequence shown here is derived from an EMBL/GenBank/DDBJ whole genome shotgun (WGS) entry which is preliminary data.</text>
</comment>
<sequence>MVSKPNEALSPYLFQMCLSKMIHVYSLETGKPIVCVGSSPGDFTCVNLRDSTPHLLVCGNKDRRFHPDRKEETSSLAFPLWLQPMQQRVEDKWEWWRLTDSGQSWPFVRVASSQRLMCPFLLSR</sequence>
<proteinExistence type="predicted"/>
<organism evidence="1 2">
    <name type="scientific">Ameca splendens</name>
    <dbReference type="NCBI Taxonomy" id="208324"/>
    <lineage>
        <taxon>Eukaryota</taxon>
        <taxon>Metazoa</taxon>
        <taxon>Chordata</taxon>
        <taxon>Craniata</taxon>
        <taxon>Vertebrata</taxon>
        <taxon>Euteleostomi</taxon>
        <taxon>Actinopterygii</taxon>
        <taxon>Neopterygii</taxon>
        <taxon>Teleostei</taxon>
        <taxon>Neoteleostei</taxon>
        <taxon>Acanthomorphata</taxon>
        <taxon>Ovalentaria</taxon>
        <taxon>Atherinomorphae</taxon>
        <taxon>Cyprinodontiformes</taxon>
        <taxon>Goodeidae</taxon>
        <taxon>Ameca</taxon>
    </lineage>
</organism>
<gene>
    <name evidence="1" type="ORF">AMECASPLE_033387</name>
</gene>
<dbReference type="Proteomes" id="UP001469553">
    <property type="component" value="Unassembled WGS sequence"/>
</dbReference>
<name>A0ABV0ZG33_9TELE</name>